<dbReference type="HOGENOM" id="CLU_2905699_0_0_1"/>
<evidence type="ECO:0000313" key="1">
    <source>
        <dbReference type="EMBL" id="KIK48177.1"/>
    </source>
</evidence>
<proteinExistence type="predicted"/>
<reference evidence="2" key="2">
    <citation type="submission" date="2015-01" db="EMBL/GenBank/DDBJ databases">
        <title>Evolutionary Origins and Diversification of the Mycorrhizal Mutualists.</title>
        <authorList>
            <consortium name="DOE Joint Genome Institute"/>
            <consortium name="Mycorrhizal Genomics Consortium"/>
            <person name="Kohler A."/>
            <person name="Kuo A."/>
            <person name="Nagy L.G."/>
            <person name="Floudas D."/>
            <person name="Copeland A."/>
            <person name="Barry K.W."/>
            <person name="Cichocki N."/>
            <person name="Veneault-Fourrey C."/>
            <person name="LaButti K."/>
            <person name="Lindquist E.A."/>
            <person name="Lipzen A."/>
            <person name="Lundell T."/>
            <person name="Morin E."/>
            <person name="Murat C."/>
            <person name="Riley R."/>
            <person name="Ohm R."/>
            <person name="Sun H."/>
            <person name="Tunlid A."/>
            <person name="Henrissat B."/>
            <person name="Grigoriev I.V."/>
            <person name="Hibbett D.S."/>
            <person name="Martin F."/>
        </authorList>
    </citation>
    <scope>NUCLEOTIDE SEQUENCE [LARGE SCALE GENOMIC DNA]</scope>
    <source>
        <strain evidence="2">UH-Slu-Lm8-n1</strain>
    </source>
</reference>
<accession>A0A0D0BR47</accession>
<dbReference type="AlphaFoldDB" id="A0A0D0BR47"/>
<dbReference type="EMBL" id="KN835140">
    <property type="protein sequence ID" value="KIK48177.1"/>
    <property type="molecule type" value="Genomic_DNA"/>
</dbReference>
<evidence type="ECO:0000313" key="2">
    <source>
        <dbReference type="Proteomes" id="UP000054485"/>
    </source>
</evidence>
<reference evidence="1 2" key="1">
    <citation type="submission" date="2014-04" db="EMBL/GenBank/DDBJ databases">
        <authorList>
            <consortium name="DOE Joint Genome Institute"/>
            <person name="Kuo A."/>
            <person name="Ruytinx J."/>
            <person name="Rineau F."/>
            <person name="Colpaert J."/>
            <person name="Kohler A."/>
            <person name="Nagy L.G."/>
            <person name="Floudas D."/>
            <person name="Copeland A."/>
            <person name="Barry K.W."/>
            <person name="Cichocki N."/>
            <person name="Veneault-Fourrey C."/>
            <person name="LaButti K."/>
            <person name="Lindquist E.A."/>
            <person name="Lipzen A."/>
            <person name="Lundell T."/>
            <person name="Morin E."/>
            <person name="Murat C."/>
            <person name="Sun H."/>
            <person name="Tunlid A."/>
            <person name="Henrissat B."/>
            <person name="Grigoriev I.V."/>
            <person name="Hibbett D.S."/>
            <person name="Martin F."/>
            <person name="Nordberg H.P."/>
            <person name="Cantor M.N."/>
            <person name="Hua S.X."/>
        </authorList>
    </citation>
    <scope>NUCLEOTIDE SEQUENCE [LARGE SCALE GENOMIC DNA]</scope>
    <source>
        <strain evidence="1 2">UH-Slu-Lm8-n1</strain>
    </source>
</reference>
<dbReference type="Proteomes" id="UP000054485">
    <property type="component" value="Unassembled WGS sequence"/>
</dbReference>
<name>A0A0D0BR47_9AGAM</name>
<dbReference type="PROSITE" id="PS51257">
    <property type="entry name" value="PROKAR_LIPOPROTEIN"/>
    <property type="match status" value="1"/>
</dbReference>
<organism evidence="1 2">
    <name type="scientific">Suillus luteus UH-Slu-Lm8-n1</name>
    <dbReference type="NCBI Taxonomy" id="930992"/>
    <lineage>
        <taxon>Eukaryota</taxon>
        <taxon>Fungi</taxon>
        <taxon>Dikarya</taxon>
        <taxon>Basidiomycota</taxon>
        <taxon>Agaricomycotina</taxon>
        <taxon>Agaricomycetes</taxon>
        <taxon>Agaricomycetidae</taxon>
        <taxon>Boletales</taxon>
        <taxon>Suillineae</taxon>
        <taxon>Suillaceae</taxon>
        <taxon>Suillus</taxon>
    </lineage>
</organism>
<protein>
    <submittedName>
        <fullName evidence="1">Uncharacterized protein</fullName>
    </submittedName>
</protein>
<gene>
    <name evidence="1" type="ORF">CY34DRAFT_733509</name>
</gene>
<dbReference type="InParanoid" id="A0A0D0BR47"/>
<keyword evidence="2" id="KW-1185">Reference proteome</keyword>
<sequence length="62" mass="6902">MQTLRNSRLHCKCSFCTSIVTGCGPTPVAHNITLFVHPLFVLEPPSFKTIDSVLSHMLRSTM</sequence>